<dbReference type="AlphaFoldDB" id="A0A1Q2CC89"/>
<organism evidence="1 2">
    <name type="scientific">Tessaracoccus flavus</name>
    <dbReference type="NCBI Taxonomy" id="1610493"/>
    <lineage>
        <taxon>Bacteria</taxon>
        <taxon>Bacillati</taxon>
        <taxon>Actinomycetota</taxon>
        <taxon>Actinomycetes</taxon>
        <taxon>Propionibacteriales</taxon>
        <taxon>Propionibacteriaceae</taxon>
        <taxon>Tessaracoccus</taxon>
    </lineage>
</organism>
<evidence type="ECO:0000313" key="2">
    <source>
        <dbReference type="Proteomes" id="UP000188324"/>
    </source>
</evidence>
<evidence type="ECO:0000313" key="1">
    <source>
        <dbReference type="EMBL" id="AQP43710.1"/>
    </source>
</evidence>
<reference evidence="1 2" key="1">
    <citation type="journal article" date="2016" name="Int. J. Syst. Evol. Microbiol.">
        <title>Tessaracoccus flavus sp. nov., isolated from the drainage system of a lindane-producing factory.</title>
        <authorList>
            <person name="Kumari R."/>
            <person name="Singh P."/>
            <person name="Schumann P."/>
            <person name="Lal R."/>
        </authorList>
    </citation>
    <scope>NUCLEOTIDE SEQUENCE [LARGE SCALE GENOMIC DNA]</scope>
    <source>
        <strain evidence="1 2">RP1T</strain>
    </source>
</reference>
<dbReference type="Proteomes" id="UP000188324">
    <property type="component" value="Chromosome"/>
</dbReference>
<proteinExistence type="predicted"/>
<dbReference type="OrthoDB" id="3505502at2"/>
<gene>
    <name evidence="1" type="ORF">RPIT_01880</name>
</gene>
<dbReference type="RefSeq" id="WP_077340031.1">
    <property type="nucleotide sequence ID" value="NZ_CP019605.1"/>
</dbReference>
<accession>A0A1Q2CC89</accession>
<sequence length="252" mass="26874">MAQKGPLALRLWNFKKAFIEDDTPVDDLSFLSRHRDTLRELVITGDEEMDVAEINQLRALERLNINAPGGANAVLRLAGMPSLRQLSILDRGPEGRRLIVDFGGATEIRQVLLAAPDESEVAAVAALPRLADATLEGAGAFPARFASLELTDLTVTGVTSWPASVTGIERVVSLEVAESRGLADLSLFADASPLRFLTLFDLPGLRSLRGVRFADDAEIDIQGCPDLVDLGELDPGRAVGGAVTGSPRLGLP</sequence>
<dbReference type="KEGG" id="tfl:RPIT_01880"/>
<protein>
    <submittedName>
        <fullName evidence="1">Uncharacterized protein</fullName>
    </submittedName>
</protein>
<dbReference type="EMBL" id="CP019605">
    <property type="protein sequence ID" value="AQP43710.1"/>
    <property type="molecule type" value="Genomic_DNA"/>
</dbReference>
<dbReference type="STRING" id="1610493.RPIT_01880"/>
<keyword evidence="2" id="KW-1185">Reference proteome</keyword>
<name>A0A1Q2CC89_9ACTN</name>